<dbReference type="SUPFAM" id="SSF52833">
    <property type="entry name" value="Thioredoxin-like"/>
    <property type="match status" value="1"/>
</dbReference>
<dbReference type="InterPro" id="IPR044182">
    <property type="entry name" value="CITRX"/>
</dbReference>
<evidence type="ECO:0000256" key="6">
    <source>
        <dbReference type="ARBA" id="ARBA00022982"/>
    </source>
</evidence>
<comment type="subcellular location">
    <subcellularLocation>
        <location evidence="1">Plastid</location>
        <location evidence="1">Chloroplast</location>
    </subcellularLocation>
</comment>
<keyword evidence="5" id="KW-0809">Transit peptide</keyword>
<dbReference type="PANTHER" id="PTHR47834:SF2">
    <property type="entry name" value="THIOREDOXIN-LIKE PROTEIN CITRX, CHLOROPLASTIC"/>
    <property type="match status" value="1"/>
</dbReference>
<organism evidence="12 13">
    <name type="scientific">Raphanus sativus</name>
    <name type="common">Radish</name>
    <name type="synonym">Raphanus raphanistrum var. sativus</name>
    <dbReference type="NCBI Taxonomy" id="3726"/>
    <lineage>
        <taxon>Eukaryota</taxon>
        <taxon>Viridiplantae</taxon>
        <taxon>Streptophyta</taxon>
        <taxon>Embryophyta</taxon>
        <taxon>Tracheophyta</taxon>
        <taxon>Spermatophyta</taxon>
        <taxon>Magnoliopsida</taxon>
        <taxon>eudicotyledons</taxon>
        <taxon>Gunneridae</taxon>
        <taxon>Pentapetalae</taxon>
        <taxon>rosids</taxon>
        <taxon>malvids</taxon>
        <taxon>Brassicales</taxon>
        <taxon>Brassicaceae</taxon>
        <taxon>Brassiceae</taxon>
        <taxon>Raphanus</taxon>
    </lineage>
</organism>
<keyword evidence="4" id="KW-0934">Plastid</keyword>
<reference evidence="12" key="1">
    <citation type="journal article" date="2019" name="Database">
        <title>The radish genome database (RadishGD): an integrated information resource for radish genomics.</title>
        <authorList>
            <person name="Yu H.J."/>
            <person name="Baek S."/>
            <person name="Lee Y.J."/>
            <person name="Cho A."/>
            <person name="Mun J.H."/>
        </authorList>
    </citation>
    <scope>NUCLEOTIDE SEQUENCE [LARGE SCALE GENOMIC DNA]</scope>
    <source>
        <strain evidence="12">cv. WK10039</strain>
    </source>
</reference>
<sequence length="184" mass="20770">MALVQSRTLPRLNVSSSPILSTLHAPSSLLLRREIRPLTSPFSSSTAGNLPLSPLTTHPRKLLCPPPRGKFVREDYLVRKLSAQELQELVKGERKVPLIVDFYATWCGPCILMAQELEMLAVEYESNAMIVKVDTDDEYEFARDMQVRGLPTLFFISPDPSKDAIRTEGLIPIQMMRDIIDNDM</sequence>
<evidence type="ECO:0000256" key="8">
    <source>
        <dbReference type="ARBA" id="ARBA00023157"/>
    </source>
</evidence>
<reference evidence="13" key="2">
    <citation type="submission" date="2025-08" db="UniProtKB">
        <authorList>
            <consortium name="RefSeq"/>
        </authorList>
    </citation>
    <scope>IDENTIFICATION</scope>
    <source>
        <tissue evidence="13">Leaf</tissue>
    </source>
</reference>
<evidence type="ECO:0000259" key="11">
    <source>
        <dbReference type="PROSITE" id="PS51352"/>
    </source>
</evidence>
<dbReference type="RefSeq" id="XP_018486363.1">
    <property type="nucleotide sequence ID" value="XM_018630861.2"/>
</dbReference>
<name>A0A6J0NRN5_RAPSA</name>
<dbReference type="PANTHER" id="PTHR47834">
    <property type="entry name" value="THIOREDOXIN-LIKE PROTEIN CITRX, CHLOROPLASTIC"/>
    <property type="match status" value="1"/>
</dbReference>
<dbReference type="Proteomes" id="UP000504610">
    <property type="component" value="Chromosome 5"/>
</dbReference>
<dbReference type="GO" id="GO:0009507">
    <property type="term" value="C:chloroplast"/>
    <property type="evidence" value="ECO:0007669"/>
    <property type="project" value="UniProtKB-SubCell"/>
</dbReference>
<proteinExistence type="inferred from homology"/>
<accession>A0A6J0NRN5</accession>
<dbReference type="GO" id="GO:0045454">
    <property type="term" value="P:cell redox homeostasis"/>
    <property type="evidence" value="ECO:0007669"/>
    <property type="project" value="InterPro"/>
</dbReference>
<dbReference type="PROSITE" id="PS51352">
    <property type="entry name" value="THIOREDOXIN_2"/>
    <property type="match status" value="1"/>
</dbReference>
<evidence type="ECO:0000256" key="4">
    <source>
        <dbReference type="ARBA" id="ARBA00022640"/>
    </source>
</evidence>
<dbReference type="FunFam" id="3.40.30.10:FF:000149">
    <property type="entry name" value="Thioredoxin-like protein CITRX, chloroplastic"/>
    <property type="match status" value="1"/>
</dbReference>
<dbReference type="CDD" id="cd02947">
    <property type="entry name" value="TRX_family"/>
    <property type="match status" value="1"/>
</dbReference>
<keyword evidence="3" id="KW-0150">Chloroplast</keyword>
<dbReference type="KEGG" id="rsz:108856953"/>
<dbReference type="GeneID" id="108856953"/>
<dbReference type="AlphaFoldDB" id="A0A6J0NRN5"/>
<dbReference type="GO" id="GO:0015035">
    <property type="term" value="F:protein-disulfide reductase activity"/>
    <property type="evidence" value="ECO:0007669"/>
    <property type="project" value="InterPro"/>
</dbReference>
<evidence type="ECO:0000256" key="3">
    <source>
        <dbReference type="ARBA" id="ARBA00022528"/>
    </source>
</evidence>
<keyword evidence="6" id="KW-0249">Electron transport</keyword>
<evidence type="ECO:0000256" key="1">
    <source>
        <dbReference type="ARBA" id="ARBA00004229"/>
    </source>
</evidence>
<dbReference type="GO" id="GO:0009657">
    <property type="term" value="P:plastid organization"/>
    <property type="evidence" value="ECO:0007669"/>
    <property type="project" value="TreeGrafter"/>
</dbReference>
<protein>
    <submittedName>
        <fullName evidence="13">Thioredoxin-like protein CITRX, chloroplastic</fullName>
    </submittedName>
</protein>
<dbReference type="InterPro" id="IPR036249">
    <property type="entry name" value="Thioredoxin-like_sf"/>
</dbReference>
<dbReference type="InterPro" id="IPR013766">
    <property type="entry name" value="Thioredoxin_domain"/>
</dbReference>
<keyword evidence="8" id="KW-1015">Disulfide bond</keyword>
<keyword evidence="12" id="KW-1185">Reference proteome</keyword>
<gene>
    <name evidence="13" type="primary">LOC108856953</name>
</gene>
<evidence type="ECO:0000313" key="12">
    <source>
        <dbReference type="Proteomes" id="UP000504610"/>
    </source>
</evidence>
<dbReference type="PRINTS" id="PR00421">
    <property type="entry name" value="THIOREDOXIN"/>
</dbReference>
<evidence type="ECO:0000256" key="10">
    <source>
        <dbReference type="ARBA" id="ARBA00024039"/>
    </source>
</evidence>
<dbReference type="OrthoDB" id="2121326at2759"/>
<comment type="similarity">
    <text evidence="10">Belongs to the thioredoxin family. Plant CITRX-type subfamily.</text>
</comment>
<dbReference type="Gene3D" id="3.40.30.10">
    <property type="entry name" value="Glutaredoxin"/>
    <property type="match status" value="1"/>
</dbReference>
<evidence type="ECO:0000256" key="7">
    <source>
        <dbReference type="ARBA" id="ARBA00023002"/>
    </source>
</evidence>
<dbReference type="Pfam" id="PF00085">
    <property type="entry name" value="Thioredoxin"/>
    <property type="match status" value="1"/>
</dbReference>
<evidence type="ECO:0000256" key="5">
    <source>
        <dbReference type="ARBA" id="ARBA00022946"/>
    </source>
</evidence>
<keyword evidence="9" id="KW-0676">Redox-active center</keyword>
<evidence type="ECO:0000256" key="2">
    <source>
        <dbReference type="ARBA" id="ARBA00022448"/>
    </source>
</evidence>
<dbReference type="GO" id="GO:0009579">
    <property type="term" value="C:thylakoid"/>
    <property type="evidence" value="ECO:0007669"/>
    <property type="project" value="TreeGrafter"/>
</dbReference>
<keyword evidence="2" id="KW-0813">Transport</keyword>
<evidence type="ECO:0000313" key="13">
    <source>
        <dbReference type="RefSeq" id="XP_018486363.1"/>
    </source>
</evidence>
<keyword evidence="7" id="KW-0560">Oxidoreductase</keyword>
<feature type="domain" description="Thioredoxin" evidence="11">
    <location>
        <begin position="52"/>
        <end position="184"/>
    </location>
</feature>
<evidence type="ECO:0000256" key="9">
    <source>
        <dbReference type="ARBA" id="ARBA00023284"/>
    </source>
</evidence>